<evidence type="ECO:0000256" key="1">
    <source>
        <dbReference type="ARBA" id="ARBA00008226"/>
    </source>
</evidence>
<keyword evidence="12" id="KW-1185">Reference proteome</keyword>
<dbReference type="RefSeq" id="WP_259435753.1">
    <property type="nucleotide sequence ID" value="NZ_CP103866.1"/>
</dbReference>
<dbReference type="Pfam" id="PF03129">
    <property type="entry name" value="HGTP_anticodon"/>
    <property type="match status" value="1"/>
</dbReference>
<sequence>MSQVDRGGYAAVKFQTSTKLQIPRGTDDIMPGEVEQWQWIEQKAREICSLYDYHEIRTPMFEHTELFQRGVGEATDIVEKEMYTFTDRGNRQISLRPEGTAGVVRSFVEKKVFGQPQPTKWYYMGPMFRYENPQAGRRRQFHQFGVEAFGSPDPLLDAEVIALGMHYFQALGLKDVRVEVNTLGDVESRLQYREKLIAYFEKHIDKLSAEAKSRLYKNPLRILDSKDERTKEIAAGAPSLHDHLNDDSRKHFDTVLRALDLLGVPYVVNHRLVRGLDYYTHTAFEYTVDIPGAQAGSIGGGGRYNGLIEQFGGPSMPGVGFGIGLERVLLALGVQQVETPSKAGLDCYLITMGEEAKLVGMKVLQTMRQAGLRAERDYLDRKMKAQFKAADRLQAKTVAILGEDELKQNQINVKQLATGEQVTIALDELVAYIKQLP</sequence>
<dbReference type="PANTHER" id="PTHR43707:SF1">
    <property type="entry name" value="HISTIDINE--TRNA LIGASE, MITOCHONDRIAL-RELATED"/>
    <property type="match status" value="1"/>
</dbReference>
<dbReference type="HAMAP" id="MF_00127">
    <property type="entry name" value="His_tRNA_synth"/>
    <property type="match status" value="1"/>
</dbReference>
<dbReference type="InterPro" id="IPR004154">
    <property type="entry name" value="Anticodon-bd"/>
</dbReference>
<evidence type="ECO:0000256" key="4">
    <source>
        <dbReference type="ARBA" id="ARBA00022741"/>
    </source>
</evidence>
<keyword evidence="6 9" id="KW-0648">Protein biosynthesis</keyword>
<dbReference type="PIRSF" id="PIRSF001549">
    <property type="entry name" value="His-tRNA_synth"/>
    <property type="match status" value="1"/>
</dbReference>
<evidence type="ECO:0000256" key="8">
    <source>
        <dbReference type="ARBA" id="ARBA00047639"/>
    </source>
</evidence>
<dbReference type="SUPFAM" id="SSF55681">
    <property type="entry name" value="Class II aaRS and biotin synthetases"/>
    <property type="match status" value="1"/>
</dbReference>
<comment type="subcellular location">
    <subcellularLocation>
        <location evidence="9">Cytoplasm</location>
    </subcellularLocation>
</comment>
<dbReference type="InterPro" id="IPR033656">
    <property type="entry name" value="HisRS_anticodon"/>
</dbReference>
<dbReference type="PROSITE" id="PS50862">
    <property type="entry name" value="AA_TRNA_LIGASE_II"/>
    <property type="match status" value="1"/>
</dbReference>
<comment type="subunit">
    <text evidence="9">Homodimer.</text>
</comment>
<dbReference type="PANTHER" id="PTHR43707">
    <property type="entry name" value="HISTIDYL-TRNA SYNTHETASE"/>
    <property type="match status" value="1"/>
</dbReference>
<keyword evidence="5 9" id="KW-0067">ATP-binding</keyword>
<dbReference type="Pfam" id="PF13393">
    <property type="entry name" value="tRNA-synt_His"/>
    <property type="match status" value="1"/>
</dbReference>
<keyword evidence="3 9" id="KW-0436">Ligase</keyword>
<dbReference type="InterPro" id="IPR004516">
    <property type="entry name" value="HisRS/HisZ"/>
</dbReference>
<dbReference type="InterPro" id="IPR041715">
    <property type="entry name" value="HisRS-like_core"/>
</dbReference>
<evidence type="ECO:0000256" key="2">
    <source>
        <dbReference type="ARBA" id="ARBA00022490"/>
    </source>
</evidence>
<evidence type="ECO:0000256" key="9">
    <source>
        <dbReference type="HAMAP-Rule" id="MF_00127"/>
    </source>
</evidence>
<keyword evidence="7 9" id="KW-0030">Aminoacyl-tRNA synthetase</keyword>
<dbReference type="NCBIfam" id="TIGR00442">
    <property type="entry name" value="hisS"/>
    <property type="match status" value="1"/>
</dbReference>
<dbReference type="CDD" id="cd00859">
    <property type="entry name" value="HisRS_anticodon"/>
    <property type="match status" value="1"/>
</dbReference>
<keyword evidence="2 9" id="KW-0963">Cytoplasm</keyword>
<dbReference type="CDD" id="cd00773">
    <property type="entry name" value="HisRS-like_core"/>
    <property type="match status" value="1"/>
</dbReference>
<dbReference type="InterPro" id="IPR006195">
    <property type="entry name" value="aa-tRNA-synth_II"/>
</dbReference>
<feature type="domain" description="Aminoacyl-transfer RNA synthetases class-II family profile" evidence="10">
    <location>
        <begin position="40"/>
        <end position="340"/>
    </location>
</feature>
<keyword evidence="4 9" id="KW-0547">Nucleotide-binding</keyword>
<dbReference type="EMBL" id="CP103866">
    <property type="protein sequence ID" value="UWE02937.1"/>
    <property type="molecule type" value="Genomic_DNA"/>
</dbReference>
<comment type="similarity">
    <text evidence="1 9">Belongs to the class-II aminoacyl-tRNA synthetase family.</text>
</comment>
<protein>
    <recommendedName>
        <fullName evidence="9">Histidine--tRNA ligase</fullName>
        <ecNumber evidence="9">6.1.1.21</ecNumber>
    </recommendedName>
    <alternativeName>
        <fullName evidence="9">Histidyl-tRNA synthetase</fullName>
        <shortName evidence="9">HisRS</shortName>
    </alternativeName>
</protein>
<evidence type="ECO:0000313" key="11">
    <source>
        <dbReference type="EMBL" id="UWE02937.1"/>
    </source>
</evidence>
<dbReference type="GO" id="GO:0004821">
    <property type="term" value="F:histidine-tRNA ligase activity"/>
    <property type="evidence" value="ECO:0007669"/>
    <property type="project" value="UniProtKB-EC"/>
</dbReference>
<dbReference type="Gene3D" id="3.40.50.800">
    <property type="entry name" value="Anticodon-binding domain"/>
    <property type="match status" value="1"/>
</dbReference>
<evidence type="ECO:0000256" key="6">
    <source>
        <dbReference type="ARBA" id="ARBA00022917"/>
    </source>
</evidence>
<dbReference type="InterPro" id="IPR036621">
    <property type="entry name" value="Anticodon-bd_dom_sf"/>
</dbReference>
<gene>
    <name evidence="9 11" type="primary">hisS</name>
    <name evidence="11" type="ORF">NYR52_12485</name>
</gene>
<evidence type="ECO:0000259" key="10">
    <source>
        <dbReference type="PROSITE" id="PS50862"/>
    </source>
</evidence>
<dbReference type="Proteomes" id="UP001058650">
    <property type="component" value="Chromosome"/>
</dbReference>
<comment type="catalytic activity">
    <reaction evidence="8 9">
        <text>tRNA(His) + L-histidine + ATP = L-histidyl-tRNA(His) + AMP + diphosphate + H(+)</text>
        <dbReference type="Rhea" id="RHEA:17313"/>
        <dbReference type="Rhea" id="RHEA-COMP:9665"/>
        <dbReference type="Rhea" id="RHEA-COMP:9689"/>
        <dbReference type="ChEBI" id="CHEBI:15378"/>
        <dbReference type="ChEBI" id="CHEBI:30616"/>
        <dbReference type="ChEBI" id="CHEBI:33019"/>
        <dbReference type="ChEBI" id="CHEBI:57595"/>
        <dbReference type="ChEBI" id="CHEBI:78442"/>
        <dbReference type="ChEBI" id="CHEBI:78527"/>
        <dbReference type="ChEBI" id="CHEBI:456215"/>
        <dbReference type="EC" id="6.1.1.21"/>
    </reaction>
</comment>
<evidence type="ECO:0000256" key="5">
    <source>
        <dbReference type="ARBA" id="ARBA00022840"/>
    </source>
</evidence>
<evidence type="ECO:0000256" key="7">
    <source>
        <dbReference type="ARBA" id="ARBA00023146"/>
    </source>
</evidence>
<reference evidence="11" key="1">
    <citation type="submission" date="2022-08" db="EMBL/GenBank/DDBJ databases">
        <title>The complete genome sequence of the thermophilic bacterium Laceyella sacchari FBKL4.010 reveals the basis for tetramethylpyrazine biosynthesis in Moutai-flavor Daqu.</title>
        <authorList>
            <person name="Li D."/>
            <person name="Huang W."/>
            <person name="Wang C."/>
            <person name="Qiu S."/>
        </authorList>
    </citation>
    <scope>NUCLEOTIDE SEQUENCE</scope>
    <source>
        <strain evidence="11">FBKL4.014</strain>
    </source>
</reference>
<dbReference type="Gene3D" id="3.30.930.10">
    <property type="entry name" value="Bira Bifunctional Protein, Domain 2"/>
    <property type="match status" value="1"/>
</dbReference>
<dbReference type="InterPro" id="IPR015807">
    <property type="entry name" value="His-tRNA-ligase"/>
</dbReference>
<dbReference type="SUPFAM" id="SSF52954">
    <property type="entry name" value="Class II aaRS ABD-related"/>
    <property type="match status" value="1"/>
</dbReference>
<name>A0ABY5TZU7_LACSH</name>
<accession>A0ABY5TZU7</accession>
<evidence type="ECO:0000313" key="12">
    <source>
        <dbReference type="Proteomes" id="UP001058650"/>
    </source>
</evidence>
<proteinExistence type="inferred from homology"/>
<dbReference type="EC" id="6.1.1.21" evidence="9"/>
<evidence type="ECO:0000256" key="3">
    <source>
        <dbReference type="ARBA" id="ARBA00022598"/>
    </source>
</evidence>
<organism evidence="11 12">
    <name type="scientific">Laceyella sacchari</name>
    <name type="common">Thermoactinomyces thalpophilus</name>
    <dbReference type="NCBI Taxonomy" id="37482"/>
    <lineage>
        <taxon>Bacteria</taxon>
        <taxon>Bacillati</taxon>
        <taxon>Bacillota</taxon>
        <taxon>Bacilli</taxon>
        <taxon>Bacillales</taxon>
        <taxon>Thermoactinomycetaceae</taxon>
        <taxon>Laceyella</taxon>
    </lineage>
</organism>
<dbReference type="InterPro" id="IPR045864">
    <property type="entry name" value="aa-tRNA-synth_II/BPL/LPL"/>
</dbReference>